<proteinExistence type="predicted"/>
<feature type="region of interest" description="Disordered" evidence="1">
    <location>
        <begin position="172"/>
        <end position="195"/>
    </location>
</feature>
<organism evidence="2 3">
    <name type="scientific">Giardia intestinalis (strain P15)</name>
    <name type="common">Giardia lamblia</name>
    <dbReference type="NCBI Taxonomy" id="658858"/>
    <lineage>
        <taxon>Eukaryota</taxon>
        <taxon>Metamonada</taxon>
        <taxon>Diplomonadida</taxon>
        <taxon>Hexamitidae</taxon>
        <taxon>Giardiinae</taxon>
        <taxon>Giardia</taxon>
    </lineage>
</organism>
<sequence length="2475" mass="274869">MQDIYRAPSPATRKRKAQELLTKHALAWEANMERASILRKDAQSILNISTLHREKVRLDAINEAKRRQKANLSWESSLRTLQTTQVVPVGGRYSGLQCTISNDPNAINLQNIINMPIYRDPIHHLPDDLRKELEDYRSRVAQRAISRAMQPSCDLPDAEFTLLTQNKHSLASSTHLQDSQNTAHSVVISSNRSTNPDTTVAPVAISDSISPNTAPVDCQINSARTNTTGVLSTLNSRGQRLPAGTAAQKADKLAQYITEKNSHIVTTYMPELNLNTDKINTTCIMEPIAFALQELRPRIEITNLTTVIYNSREKVGYNVATVTVHNVGDSVVSLRLVPKGAIDLANLDPIQFNSKMSMFEGRDIFTDRARSPESTRSLMSVNSNAPVHKLRQNLGAVPSSSVNRLLDLVSQDPKRYRSNVSTTSHMSLGATVNIVGSSELSRNQSKRGSIEDVEAKKHALSETLTANIASSQTGIDTKRLIQKSTTPVELRVLATQFLKENKSTETNLIVSVPSSTWNLNPGCSTSIGFILPLSETGAATPGIILREYWIVTCPAVEVSLLSLEDTLHANRLIETAADGTSTRINIRCYGISSDFLQTSNSIRSLSKRGIKMMSDLYLRQMCAELVSELIFLAMEVSRVTELDNRERVKERGIAKYNINTKAMHIHETGTLNVSWVGVANDIKQLLSDLVIECEGLDLSVQSLLAGYTDDYFPDELDIYGSTQTTIRQRRIFGLYHLAADPEASRIYPFLPHALVSTFGYLNKIQLGSSGCTQHTENKVNATLRAAALPPMQIPTTARFALMKVDSRFKAAHEGLACNIKRFTHEILPTKQLLFYKNSPHYLKLAAYNSVALKAFLMPYVPLRQTDSSPTLSLHGSIRPPLGNEQVPTDSPAPFTKNPLGPPSQAGQLDRYRQSSLALIQEHIVVDAFSDKEADLVVLSSLESIEYDIFCRGIARNKELLALTAPIVPTSLARFLYEKIGFYCQMLLEQQIVKVMNRGKGATKHRLSLMSNGLISASARPSWAENLSTLISMASATSSIRPLSTVFGGHLSSSDTGRRNALMYLVKLRHLLELKAAERVGSFVPCFWDSVCKEFAHRKRNLQTYIYNVEDDALFSPKTDSFMISVFYYRLKLTCQTVVEEEQARLEAEKIKKPSISQKPIVPTEAAKDTKGNQEGLHSFKHLFLKHVYYADPVTKEPYDGTSLACVLSAMEQTEQATDETSPSIPLLVEEQGIPQDKVDNAIETIIHDVAELMLREMLYLLTMSGRMYIPFIYALHDINLIDPHAVTRGAAFPSEQIDWNYYPEHQYTPFCPENMSQDHRNMLYAHYEVVLFSDQVAPPHPYANAILHRKGRASSNRRIGDQSPASTPQRSSSNASLADQTVPNLYLMSHEGPYTILDYLVLDKIVPPTGPDIQLAPSKRPPISSEKLRTVPSTESHSVKIRCFTGVPTSAMESDRLACLTGLSSILKTSYEKLKTPLVQEPVKKGVKGKEEPPLSMTTIPLPKTFLGIFFADADPNTIASRLFSRSFFEANACFLTGLASVTTPAMLTEAQTTALSDALECLAITTFQPFRPMQLNYALLDAVFAAIQLSSFPKTETIDNMVHYISVVAFKHAKTVFSKQCAVVNHARKQLHKYVVDICSCLFAKNIGLSLPLQHPPAPGGVGSSSSSKSKGSDATTLSLIQLVDSFKTSMSMYLAQNFSSEVVFLDPNLLLHLGRLIMESSCPTLPDVPRLTNIFSEMTNYMNLSLYAYGVEECTPFTTERLIRKVDKADEELDEDLEGKLMTTNSPGHHLSHSSFSNSTLKPGIAKRSRNRGNLTLSVSIMEDGPRPYLGLTERTEELYLESLTPQQIKEYQLAKAFYKGLGEDVTSVDRFTKRKVDYAPEFNEPLDIGSLVYELKLASFQREFDTFIDALFTHYTDDLITEHCDRLRLYDDELDEYELTYQKLVGIANGELTAEEAGIDLDAAIHPTELPIPIRPDVTLYPTFQKSELKNDADCFTIRKYIGFTYSSSYQKTSLEYFVDGLILTMLELVQVAKRVYRSQAPLEYDTQEYDKKFDDAVWGIINACGYTESDVKAIEMRYGLPDRLESPSNNQDMHRIASHTYLSDEGEDELSGPMSAFLKKPPSECAETPNDNDTLVHHEDTPFNKEMVVLEVAATGNKEDNDNGDSVEDGECRNDAQFYQEPPHLSKSFQIPVEALEKLCALFCIKPSSLTDAESMKAQALTAIQAKDISGCSTIDISLTSFIENIGVRTLSSFESLYSYLSTHIDIAGASSGASKAMRLPVYLSLLTPSGPFGTIFADAIVQPSTTKCAYIVDITEENALLLAGNLGILPPKPEKDTKSRASPTKSNAPQRDQKLPTKSEIVPQEGKNLLDAAIEGLAGSSKFQEGVKEGEEEAASDIDDSMASQLEEEYIAPMNKPVEIDTVARRDVWGVLFDRFVNRAFAWVDACDKIPELVIKVVNYSVRDFADFVD</sequence>
<accession>E1F743</accession>
<dbReference type="EMBL" id="ACVC01000211">
    <property type="protein sequence ID" value="EFO61715.1"/>
    <property type="molecule type" value="Genomic_DNA"/>
</dbReference>
<evidence type="ECO:0000313" key="2">
    <source>
        <dbReference type="EMBL" id="EFO61715.1"/>
    </source>
</evidence>
<name>E1F743_GIAIA</name>
<feature type="compositionally biased region" description="Polar residues" evidence="1">
    <location>
        <begin position="1785"/>
        <end position="1803"/>
    </location>
</feature>
<evidence type="ECO:0000256" key="1">
    <source>
        <dbReference type="SAM" id="MobiDB-lite"/>
    </source>
</evidence>
<feature type="region of interest" description="Disordered" evidence="1">
    <location>
        <begin position="1411"/>
        <end position="1431"/>
    </location>
</feature>
<feature type="compositionally biased region" description="Polar residues" evidence="1">
    <location>
        <begin position="2345"/>
        <end position="2355"/>
    </location>
</feature>
<dbReference type="OrthoDB" id="10252864at2759"/>
<feature type="compositionally biased region" description="Polar residues" evidence="1">
    <location>
        <begin position="1353"/>
        <end position="1377"/>
    </location>
</feature>
<dbReference type="OMA" id="TRINIRC"/>
<gene>
    <name evidence="2" type="ORF">GLP15_2245</name>
</gene>
<reference evidence="2 3" key="1">
    <citation type="journal article" date="2010" name="BMC Genomics">
        <title>Genome analysis and comparative genomics of a Giardia intestinalis assemblage E isolate.</title>
        <authorList>
            <person name="Jerlstrom-Hultqvist J."/>
            <person name="Franzen O."/>
            <person name="Ankarklev J."/>
            <person name="Xu F."/>
            <person name="Nohynkova E."/>
            <person name="Andersson J.O."/>
            <person name="Svard S.G."/>
            <person name="Andersson B."/>
        </authorList>
    </citation>
    <scope>NUCLEOTIDE SEQUENCE [LARGE SCALE GENOMIC DNA]</scope>
    <source>
        <strain evidence="2 3">P15</strain>
    </source>
</reference>
<feature type="region of interest" description="Disordered" evidence="1">
    <location>
        <begin position="1351"/>
        <end position="1377"/>
    </location>
</feature>
<evidence type="ECO:0000313" key="3">
    <source>
        <dbReference type="Proteomes" id="UP000008974"/>
    </source>
</evidence>
<dbReference type="Proteomes" id="UP000008974">
    <property type="component" value="Unassembled WGS sequence"/>
</dbReference>
<comment type="caution">
    <text evidence="2">The sequence shown here is derived from an EMBL/GenBank/DDBJ whole genome shotgun (WGS) entry which is preliminary data.</text>
</comment>
<feature type="region of interest" description="Disordered" evidence="1">
    <location>
        <begin position="2336"/>
        <end position="2367"/>
    </location>
</feature>
<dbReference type="VEuPathDB" id="GiardiaDB:GLP15_2245"/>
<protein>
    <submittedName>
        <fullName evidence="2">Uncharacterized protein</fullName>
    </submittedName>
</protein>
<feature type="region of interest" description="Disordered" evidence="1">
    <location>
        <begin position="1785"/>
        <end position="1809"/>
    </location>
</feature>
<feature type="region of interest" description="Disordered" evidence="1">
    <location>
        <begin position="870"/>
        <end position="904"/>
    </location>
</feature>